<dbReference type="SUPFAM" id="SSF57802">
    <property type="entry name" value="Rubredoxin-like"/>
    <property type="match status" value="1"/>
</dbReference>
<dbReference type="GO" id="GO:0005737">
    <property type="term" value="C:cytoplasm"/>
    <property type="evidence" value="ECO:0007669"/>
    <property type="project" value="UniProtKB-SubCell"/>
</dbReference>
<evidence type="ECO:0000256" key="11">
    <source>
        <dbReference type="ARBA" id="ARBA00022723"/>
    </source>
</evidence>
<dbReference type="GO" id="GO:0005506">
    <property type="term" value="F:iron ion binding"/>
    <property type="evidence" value="ECO:0007669"/>
    <property type="project" value="InterPro"/>
</dbReference>
<evidence type="ECO:0000256" key="12">
    <source>
        <dbReference type="ARBA" id="ARBA00022827"/>
    </source>
</evidence>
<keyword evidence="16" id="KW-0520">NAD</keyword>
<sequence>MAIYQCAICGWVYDEAKGSPEDGLAPGTRWADIPDDWTCPLCGAAKDDFFMLLVGEPAAPPASSAGDAAPLVIIGSGCAAYTLAQEFRRIDGASPLLLLTRDGGEYYSKPSLSNALAQGLAPTQLQTRSAAQMAEALRAEIRTACEVVRIDAATRTLTTADGTRLSFGRLVIAWGGAPLRLEAKGDGADAVQSVNDLDGYRRFHASLSGAGSVAIVGNGLIGCEFANDLASHAYRVMLVGRSAWPLDRLLPPAAGQYLAAALQASGVEPIAGVGVDAVWKDGAAYRLELSDGRRLHADRILSAIGLRPRTAIAEDAGIVCRRGIVTNRRLETSIDGIYALGDCAEVDGVNLPFIAPILHQARALARTLSGEPTSVSYPAMPVVVKTPACPVTVCPPPAGAGGEWICEASDSGMTAVCRDAQGRLLGFALLGSAATQSASLAEGLPGPFGPEGGG</sequence>
<comment type="subcellular location">
    <subcellularLocation>
        <location evidence="4">Cytoplasm</location>
    </subcellularLocation>
</comment>
<evidence type="ECO:0000256" key="15">
    <source>
        <dbReference type="ARBA" id="ARBA00023004"/>
    </source>
</evidence>
<dbReference type="Proteomes" id="UP000198607">
    <property type="component" value="Unassembled WGS sequence"/>
</dbReference>
<evidence type="ECO:0000313" key="19">
    <source>
        <dbReference type="Proteomes" id="UP000198607"/>
    </source>
</evidence>
<evidence type="ECO:0000256" key="7">
    <source>
        <dbReference type="ARBA" id="ARBA00006442"/>
    </source>
</evidence>
<comment type="cofactor">
    <cofactor evidence="1">
        <name>Fe(3+)</name>
        <dbReference type="ChEBI" id="CHEBI:29034"/>
    </cofactor>
</comment>
<dbReference type="InterPro" id="IPR050260">
    <property type="entry name" value="FAD-bd_OxRdtase"/>
</dbReference>
<dbReference type="RefSeq" id="WP_091938347.1">
    <property type="nucleotide sequence ID" value="NZ_FNCY01000011.1"/>
</dbReference>
<evidence type="ECO:0000256" key="10">
    <source>
        <dbReference type="ARBA" id="ARBA00022630"/>
    </source>
</evidence>
<protein>
    <submittedName>
        <fullName evidence="18">Rubredoxin-NAD+ reductase</fullName>
    </submittedName>
</protein>
<dbReference type="EMBL" id="FNCY01000011">
    <property type="protein sequence ID" value="SDH96554.1"/>
    <property type="molecule type" value="Genomic_DNA"/>
</dbReference>
<dbReference type="PROSITE" id="PS00202">
    <property type="entry name" value="RUBREDOXIN"/>
    <property type="match status" value="1"/>
</dbReference>
<gene>
    <name evidence="18" type="ORF">SAMN05660652_02604</name>
</gene>
<dbReference type="PANTHER" id="PTHR43429:SF3">
    <property type="entry name" value="NITRITE REDUCTASE [NAD(P)H]"/>
    <property type="match status" value="1"/>
</dbReference>
<evidence type="ECO:0000256" key="1">
    <source>
        <dbReference type="ARBA" id="ARBA00001965"/>
    </source>
</evidence>
<dbReference type="STRING" id="83767.SAMN05660652_02604"/>
<dbReference type="PRINTS" id="PR00411">
    <property type="entry name" value="PNDRDTASEI"/>
</dbReference>
<evidence type="ECO:0000256" key="2">
    <source>
        <dbReference type="ARBA" id="ARBA00001974"/>
    </source>
</evidence>
<comment type="similarity">
    <text evidence="7">Belongs to the FAD-dependent oxidoreductase family.</text>
</comment>
<keyword evidence="12" id="KW-0274">FAD</keyword>
<keyword evidence="8" id="KW-0813">Transport</keyword>
<dbReference type="PANTHER" id="PTHR43429">
    <property type="entry name" value="PYRIDINE NUCLEOTIDE-DISULFIDE OXIDOREDUCTASE DOMAIN-CONTAINING"/>
    <property type="match status" value="1"/>
</dbReference>
<dbReference type="PROSITE" id="PS50903">
    <property type="entry name" value="RUBREDOXIN_LIKE"/>
    <property type="match status" value="1"/>
</dbReference>
<evidence type="ECO:0000256" key="4">
    <source>
        <dbReference type="ARBA" id="ARBA00004496"/>
    </source>
</evidence>
<comment type="cofactor">
    <cofactor evidence="2">
        <name>FAD</name>
        <dbReference type="ChEBI" id="CHEBI:57692"/>
    </cofactor>
</comment>
<dbReference type="InterPro" id="IPR024934">
    <property type="entry name" value="Rubredoxin-like_dom"/>
</dbReference>
<accession>A0A1G8GQ93</accession>
<keyword evidence="11" id="KW-0479">Metal-binding</keyword>
<reference evidence="18 19" key="1">
    <citation type="submission" date="2016-10" db="EMBL/GenBank/DDBJ databases">
        <authorList>
            <person name="de Groot N.N."/>
        </authorList>
    </citation>
    <scope>NUCLEOTIDE SEQUENCE [LARGE SCALE GENOMIC DNA]</scope>
    <source>
        <strain evidence="18 19">DSM 5885</strain>
    </source>
</reference>
<evidence type="ECO:0000259" key="17">
    <source>
        <dbReference type="PROSITE" id="PS50903"/>
    </source>
</evidence>
<keyword evidence="13" id="KW-0249">Electron transport</keyword>
<dbReference type="InterPro" id="IPR024935">
    <property type="entry name" value="Rubredoxin_dom"/>
</dbReference>
<keyword evidence="15" id="KW-0408">Iron</keyword>
<comment type="pathway">
    <text evidence="5">Hydrocarbon metabolism; alkane degradation.</text>
</comment>
<evidence type="ECO:0000256" key="13">
    <source>
        <dbReference type="ARBA" id="ARBA00022982"/>
    </source>
</evidence>
<dbReference type="InterPro" id="IPR041364">
    <property type="entry name" value="Rbx-bd"/>
</dbReference>
<dbReference type="Pfam" id="PF18113">
    <property type="entry name" value="Rbx_binding"/>
    <property type="match status" value="1"/>
</dbReference>
<keyword evidence="10" id="KW-0285">Flavoprotein</keyword>
<dbReference type="Pfam" id="PF07992">
    <property type="entry name" value="Pyr_redox_2"/>
    <property type="match status" value="1"/>
</dbReference>
<evidence type="ECO:0000313" key="18">
    <source>
        <dbReference type="EMBL" id="SDH96554.1"/>
    </source>
</evidence>
<comment type="function">
    <text evidence="3">Involved in the hydrocarbon hydroxylating system, which transfers electrons from NADH to rubredoxin reductase and then through rubredoxin to alkane 1 monooxygenase.</text>
</comment>
<dbReference type="GO" id="GO:0016491">
    <property type="term" value="F:oxidoreductase activity"/>
    <property type="evidence" value="ECO:0007669"/>
    <property type="project" value="UniProtKB-KW"/>
</dbReference>
<dbReference type="InterPro" id="IPR036188">
    <property type="entry name" value="FAD/NAD-bd_sf"/>
</dbReference>
<dbReference type="PRINTS" id="PR00368">
    <property type="entry name" value="FADPNR"/>
</dbReference>
<dbReference type="SUPFAM" id="SSF51905">
    <property type="entry name" value="FAD/NAD(P)-binding domain"/>
    <property type="match status" value="1"/>
</dbReference>
<dbReference type="InterPro" id="IPR018527">
    <property type="entry name" value="Rubredoxin_Fe_BS"/>
</dbReference>
<dbReference type="PRINTS" id="PR00163">
    <property type="entry name" value="RUBREDOXIN"/>
</dbReference>
<evidence type="ECO:0000256" key="16">
    <source>
        <dbReference type="ARBA" id="ARBA00023027"/>
    </source>
</evidence>
<dbReference type="Pfam" id="PF00301">
    <property type="entry name" value="Rubredoxin"/>
    <property type="match status" value="1"/>
</dbReference>
<dbReference type="OrthoDB" id="9769238at2"/>
<dbReference type="Gene3D" id="2.20.28.10">
    <property type="match status" value="1"/>
</dbReference>
<dbReference type="CDD" id="cd00730">
    <property type="entry name" value="rubredoxin"/>
    <property type="match status" value="1"/>
</dbReference>
<proteinExistence type="inferred from homology"/>
<dbReference type="Gene3D" id="3.50.50.60">
    <property type="entry name" value="FAD/NAD(P)-binding domain"/>
    <property type="match status" value="2"/>
</dbReference>
<evidence type="ECO:0000256" key="5">
    <source>
        <dbReference type="ARBA" id="ARBA00004933"/>
    </source>
</evidence>
<dbReference type="FunFam" id="2.20.28.10:FF:000001">
    <property type="entry name" value="Rubredoxin"/>
    <property type="match status" value="1"/>
</dbReference>
<keyword evidence="9" id="KW-0963">Cytoplasm</keyword>
<comment type="similarity">
    <text evidence="6">Belongs to the rubredoxin family.</text>
</comment>
<evidence type="ECO:0000256" key="6">
    <source>
        <dbReference type="ARBA" id="ARBA00005337"/>
    </source>
</evidence>
<feature type="domain" description="Rubredoxin-like" evidence="17">
    <location>
        <begin position="1"/>
        <end position="52"/>
    </location>
</feature>
<name>A0A1G8GQ93_9RHOO</name>
<keyword evidence="19" id="KW-1185">Reference proteome</keyword>
<evidence type="ECO:0000256" key="3">
    <source>
        <dbReference type="ARBA" id="ARBA00002792"/>
    </source>
</evidence>
<dbReference type="Gene3D" id="3.30.390.120">
    <property type="match status" value="1"/>
</dbReference>
<dbReference type="AlphaFoldDB" id="A0A1G8GQ93"/>
<keyword evidence="14" id="KW-0560">Oxidoreductase</keyword>
<dbReference type="InterPro" id="IPR023753">
    <property type="entry name" value="FAD/NAD-binding_dom"/>
</dbReference>
<evidence type="ECO:0000256" key="14">
    <source>
        <dbReference type="ARBA" id="ARBA00023002"/>
    </source>
</evidence>
<organism evidence="18 19">
    <name type="scientific">Propionivibrio dicarboxylicus</name>
    <dbReference type="NCBI Taxonomy" id="83767"/>
    <lineage>
        <taxon>Bacteria</taxon>
        <taxon>Pseudomonadati</taxon>
        <taxon>Pseudomonadota</taxon>
        <taxon>Betaproteobacteria</taxon>
        <taxon>Rhodocyclales</taxon>
        <taxon>Rhodocyclaceae</taxon>
        <taxon>Propionivibrio</taxon>
    </lineage>
</organism>
<evidence type="ECO:0000256" key="9">
    <source>
        <dbReference type="ARBA" id="ARBA00022490"/>
    </source>
</evidence>
<evidence type="ECO:0000256" key="8">
    <source>
        <dbReference type="ARBA" id="ARBA00022448"/>
    </source>
</evidence>